<gene>
    <name evidence="13" type="ORF">H8S20_00070</name>
</gene>
<dbReference type="InterPro" id="IPR013825">
    <property type="entry name" value="Topo_IA_cen_sub2"/>
</dbReference>
<evidence type="ECO:0000256" key="9">
    <source>
        <dbReference type="ARBA" id="ARBA00032235"/>
    </source>
</evidence>
<dbReference type="Gene3D" id="2.70.20.10">
    <property type="entry name" value="Topoisomerase I, domain 3"/>
    <property type="match status" value="1"/>
</dbReference>
<comment type="caution">
    <text evidence="13">The sequence shown here is derived from an EMBL/GenBank/DDBJ whole genome shotgun (WGS) entry which is preliminary data.</text>
</comment>
<evidence type="ECO:0000256" key="10">
    <source>
        <dbReference type="ARBA" id="ARBA00032877"/>
    </source>
</evidence>
<dbReference type="InterPro" id="IPR023405">
    <property type="entry name" value="Topo_IA_core_domain"/>
</dbReference>
<dbReference type="InterPro" id="IPR013497">
    <property type="entry name" value="Topo_IA_cen"/>
</dbReference>
<comment type="similarity">
    <text evidence="2">Belongs to the type IA topoisomerase family.</text>
</comment>
<dbReference type="InterPro" id="IPR003602">
    <property type="entry name" value="Topo_IA_DNA-bd_dom"/>
</dbReference>
<dbReference type="SMART" id="SM00436">
    <property type="entry name" value="TOP1Bc"/>
    <property type="match status" value="1"/>
</dbReference>
<dbReference type="InterPro" id="IPR023406">
    <property type="entry name" value="Topo_IA_AS"/>
</dbReference>
<dbReference type="PANTHER" id="PTHR11390">
    <property type="entry name" value="PROKARYOTIC DNA TOPOISOMERASE"/>
    <property type="match status" value="1"/>
</dbReference>
<evidence type="ECO:0000256" key="3">
    <source>
        <dbReference type="ARBA" id="ARBA00012891"/>
    </source>
</evidence>
<evidence type="ECO:0000256" key="6">
    <source>
        <dbReference type="ARBA" id="ARBA00023235"/>
    </source>
</evidence>
<dbReference type="Pfam" id="PF01751">
    <property type="entry name" value="Toprim"/>
    <property type="match status" value="1"/>
</dbReference>
<dbReference type="Gene3D" id="1.10.290.10">
    <property type="entry name" value="Topoisomerase I, domain 4"/>
    <property type="match status" value="1"/>
</dbReference>
<evidence type="ECO:0000256" key="8">
    <source>
        <dbReference type="ARBA" id="ARBA00031985"/>
    </source>
</evidence>
<dbReference type="Proteomes" id="UP000596929">
    <property type="component" value="Unassembled WGS sequence"/>
</dbReference>
<dbReference type="PROSITE" id="PS00396">
    <property type="entry name" value="TOPO_IA_1"/>
    <property type="match status" value="1"/>
</dbReference>
<organism evidence="13 14">
    <name type="scientific">Clostridium hominis</name>
    <dbReference type="NCBI Taxonomy" id="2763036"/>
    <lineage>
        <taxon>Bacteria</taxon>
        <taxon>Bacillati</taxon>
        <taxon>Bacillota</taxon>
        <taxon>Clostridia</taxon>
        <taxon>Eubacteriales</taxon>
        <taxon>Clostridiaceae</taxon>
        <taxon>Clostridium</taxon>
    </lineage>
</organism>
<dbReference type="PRINTS" id="PR00417">
    <property type="entry name" value="PRTPISMRASEI"/>
</dbReference>
<evidence type="ECO:0000256" key="1">
    <source>
        <dbReference type="ARBA" id="ARBA00000213"/>
    </source>
</evidence>
<evidence type="ECO:0000313" key="14">
    <source>
        <dbReference type="Proteomes" id="UP000596929"/>
    </source>
</evidence>
<dbReference type="InterPro" id="IPR003601">
    <property type="entry name" value="Topo_IA_2"/>
</dbReference>
<keyword evidence="5" id="KW-0238">DNA-binding</keyword>
<evidence type="ECO:0000256" key="4">
    <source>
        <dbReference type="ARBA" id="ARBA00023029"/>
    </source>
</evidence>
<dbReference type="InterPro" id="IPR000380">
    <property type="entry name" value="Topo_IA"/>
</dbReference>
<dbReference type="SMART" id="SM00493">
    <property type="entry name" value="TOPRIM"/>
    <property type="match status" value="1"/>
</dbReference>
<dbReference type="InterPro" id="IPR013824">
    <property type="entry name" value="Topo_IA_cen_sub1"/>
</dbReference>
<evidence type="ECO:0000259" key="12">
    <source>
        <dbReference type="PROSITE" id="PS52039"/>
    </source>
</evidence>
<evidence type="ECO:0000256" key="7">
    <source>
        <dbReference type="ARBA" id="ARBA00030003"/>
    </source>
</evidence>
<dbReference type="PANTHER" id="PTHR11390:SF21">
    <property type="entry name" value="DNA TOPOISOMERASE 3-ALPHA"/>
    <property type="match status" value="1"/>
</dbReference>
<reference evidence="13 14" key="1">
    <citation type="submission" date="2020-08" db="EMBL/GenBank/DDBJ databases">
        <title>Genome public.</title>
        <authorList>
            <person name="Liu C."/>
            <person name="Sun Q."/>
        </authorList>
    </citation>
    <scope>NUCLEOTIDE SEQUENCE [LARGE SCALE GENOMIC DNA]</scope>
    <source>
        <strain evidence="13 14">NSJ-6</strain>
    </source>
</reference>
<dbReference type="Gene3D" id="3.40.50.140">
    <property type="match status" value="1"/>
</dbReference>
<proteinExistence type="inferred from homology"/>
<dbReference type="InterPro" id="IPR006171">
    <property type="entry name" value="TOPRIM_dom"/>
</dbReference>
<dbReference type="PROSITE" id="PS50880">
    <property type="entry name" value="TOPRIM"/>
    <property type="match status" value="1"/>
</dbReference>
<keyword evidence="4" id="KW-0799">Topoisomerase</keyword>
<dbReference type="CDD" id="cd03362">
    <property type="entry name" value="TOPRIM_TopoIA_TopoIII"/>
    <property type="match status" value="1"/>
</dbReference>
<dbReference type="Gene3D" id="1.10.460.10">
    <property type="entry name" value="Topoisomerase I, domain 2"/>
    <property type="match status" value="1"/>
</dbReference>
<dbReference type="SMART" id="SM00437">
    <property type="entry name" value="TOP1Ac"/>
    <property type="match status" value="1"/>
</dbReference>
<name>A0ABR7D7C0_9CLOT</name>
<dbReference type="EC" id="5.6.2.1" evidence="3"/>
<keyword evidence="6" id="KW-0413">Isomerase</keyword>
<evidence type="ECO:0000256" key="5">
    <source>
        <dbReference type="ARBA" id="ARBA00023125"/>
    </source>
</evidence>
<dbReference type="CDD" id="cd00186">
    <property type="entry name" value="TOP1Ac"/>
    <property type="match status" value="1"/>
</dbReference>
<accession>A0ABR7D7C0</accession>
<dbReference type="SUPFAM" id="SSF56712">
    <property type="entry name" value="Prokaryotic type I DNA topoisomerase"/>
    <property type="match status" value="1"/>
</dbReference>
<sequence>MGKTLFIAEKPSVAMDFVKLLKVNGRRNNGYIEGENSIFTWCVGHMVTMSYPEAYNEKLKYWNLRDLPFLPEEYKYQVIQSASGQFNVVSSLMNREDVDTIYVCTDSGREGEYIYRLVDDMAGKPNKIKKRVWIDSQTEEEIKRGIKEAKDLSYYDSLAHSAYLRAKEDYIFGINFSRLLTLTYGKALASSLKKDKNVVIAVGRVMTCVLGMVVDREREIRDFKKTSFFKIVGSFSRESEGSIIKGEWKVLEGSRYLDSPKLYNESGFRKREDAESLMQELRDVGHGIIKEVKKTKEKKNPPLLFNLAELQNECTKRFKISPDETLKYVQMLYEKKMVTYPRTDARVLSTAVAKDIKKNLSKLTNLPIGKALQDAAQMIISEDKAKSILKSKYVDDSKITDHYAIIPTGEGREVIGKLSELERKIYSIILRRFLAIFYPSAQYSKMNVIIGIDIENFTLSKKVCVDRGYLDIIEGEKEESGDDFPENIRKGNKVVIDELEIKEGETTPPKRYTTGSMIIAMENAGKLIEDEELREHIKGAGIGTSATRAEILKKLINIDYITSNKKTQILTPTELGEMIYESIRISIPSLLNPSLTASWEKGLKLVNDEEIKPEEFMTKLETYTKKNTQKVLQNTNMGMLLREVNKVKEVYTK</sequence>
<dbReference type="InterPro" id="IPR034144">
    <property type="entry name" value="TOPRIM_TopoIII"/>
</dbReference>
<dbReference type="RefSeq" id="WP_186858999.1">
    <property type="nucleotide sequence ID" value="NZ_JACOOO010000001.1"/>
</dbReference>
<evidence type="ECO:0000259" key="11">
    <source>
        <dbReference type="PROSITE" id="PS50880"/>
    </source>
</evidence>
<dbReference type="PROSITE" id="PS52039">
    <property type="entry name" value="TOPO_IA_2"/>
    <property type="match status" value="1"/>
</dbReference>
<keyword evidence="14" id="KW-1185">Reference proteome</keyword>
<evidence type="ECO:0000256" key="2">
    <source>
        <dbReference type="ARBA" id="ARBA00009446"/>
    </source>
</evidence>
<feature type="domain" description="Toprim" evidence="11">
    <location>
        <begin position="3"/>
        <end position="138"/>
    </location>
</feature>
<evidence type="ECO:0000313" key="13">
    <source>
        <dbReference type="EMBL" id="MBC5627279.1"/>
    </source>
</evidence>
<dbReference type="InterPro" id="IPR013826">
    <property type="entry name" value="Topo_IA_cen_sub3"/>
</dbReference>
<comment type="catalytic activity">
    <reaction evidence="1">
        <text>ATP-independent breakage of single-stranded DNA, followed by passage and rejoining.</text>
        <dbReference type="EC" id="5.6.2.1"/>
    </reaction>
</comment>
<dbReference type="Pfam" id="PF01131">
    <property type="entry name" value="Topoisom_bac"/>
    <property type="match status" value="1"/>
</dbReference>
<feature type="domain" description="Topo IA-type catalytic" evidence="12">
    <location>
        <begin position="155"/>
        <end position="628"/>
    </location>
</feature>
<protein>
    <recommendedName>
        <fullName evidence="3">DNA topoisomerase</fullName>
        <ecNumber evidence="3">5.6.2.1</ecNumber>
    </recommendedName>
    <alternativeName>
        <fullName evidence="10">Omega-protein</fullName>
    </alternativeName>
    <alternativeName>
        <fullName evidence="9">Relaxing enzyme</fullName>
    </alternativeName>
    <alternativeName>
        <fullName evidence="7">Swivelase</fullName>
    </alternativeName>
    <alternativeName>
        <fullName evidence="8">Untwisting enzyme</fullName>
    </alternativeName>
</protein>
<dbReference type="EMBL" id="JACOOO010000001">
    <property type="protein sequence ID" value="MBC5627279.1"/>
    <property type="molecule type" value="Genomic_DNA"/>
</dbReference>